<protein>
    <submittedName>
        <fullName evidence="1">Uncharacterized protein</fullName>
    </submittedName>
</protein>
<comment type="caution">
    <text evidence="1">The sequence shown here is derived from an EMBL/GenBank/DDBJ whole genome shotgun (WGS) entry which is preliminary data.</text>
</comment>
<dbReference type="HOGENOM" id="CLU_1862288_0_0_0"/>
<dbReference type="RefSeq" id="WP_005975030.1">
    <property type="nucleotide sequence ID" value="NZ_GG665898.1"/>
</dbReference>
<proteinExistence type="predicted"/>
<dbReference type="Proteomes" id="UP000003748">
    <property type="component" value="Unassembled WGS sequence"/>
</dbReference>
<gene>
    <name evidence="1" type="ORF">FUSPEROL_02181</name>
</gene>
<sequence length="137" mass="14480">MASGLIMKAMLSKTVDDADKMASKVILGVTDTIKQSGTEIKVALFGAGLSMASSLFDLDAPLSAIGLSQEGFDQFAGEVGNLLIEGAGLSAGYKLINNVSNRLSQDLSTEKIVKELGLTDYMESEDEKEETVEELLG</sequence>
<dbReference type="AlphaFoldDB" id="D4CXS4"/>
<name>D4CXS4_9FUSO</name>
<evidence type="ECO:0000313" key="1">
    <source>
        <dbReference type="EMBL" id="EFE85823.1"/>
    </source>
</evidence>
<accession>D4CXS4</accession>
<reference evidence="1 2" key="1">
    <citation type="submission" date="2010-02" db="EMBL/GenBank/DDBJ databases">
        <authorList>
            <person name="Weinstock G."/>
            <person name="Sodergren E."/>
            <person name="Clifton S."/>
            <person name="Fulton L."/>
            <person name="Fulton B."/>
            <person name="Courtney L."/>
            <person name="Fronick C."/>
            <person name="Harrison M."/>
            <person name="Strong C."/>
            <person name="Farmer C."/>
            <person name="Delahaunty K."/>
            <person name="Markovic C."/>
            <person name="Hall O."/>
            <person name="Minx P."/>
            <person name="Tomlinson C."/>
            <person name="Mitreva M."/>
            <person name="Nelson J."/>
            <person name="Hou S."/>
            <person name="Wollam A."/>
            <person name="Pepin K.H."/>
            <person name="Johnson M."/>
            <person name="Bhonagiri V."/>
            <person name="Zhang X."/>
            <person name="Suruliraj S."/>
            <person name="Warren W."/>
            <person name="Chinwalla A."/>
            <person name="Mardis E.R."/>
            <person name="Wilson R.K."/>
        </authorList>
    </citation>
    <scope>NUCLEOTIDE SEQUENCE [LARGE SCALE GENOMIC DNA]</scope>
    <source>
        <strain evidence="1 2">ATCC 33693</strain>
    </source>
</reference>
<organism evidence="1 2">
    <name type="scientific">Fusobacterium periodonticum ATCC 33693</name>
    <dbReference type="NCBI Taxonomy" id="546275"/>
    <lineage>
        <taxon>Bacteria</taxon>
        <taxon>Fusobacteriati</taxon>
        <taxon>Fusobacteriota</taxon>
        <taxon>Fusobacteriia</taxon>
        <taxon>Fusobacteriales</taxon>
        <taxon>Fusobacteriaceae</taxon>
        <taxon>Fusobacterium</taxon>
    </lineage>
</organism>
<evidence type="ECO:0000313" key="2">
    <source>
        <dbReference type="Proteomes" id="UP000003748"/>
    </source>
</evidence>
<dbReference type="EMBL" id="ACJY01000101">
    <property type="protein sequence ID" value="EFE85823.1"/>
    <property type="molecule type" value="Genomic_DNA"/>
</dbReference>
<dbReference type="GeneID" id="78420349"/>